<dbReference type="AlphaFoldDB" id="A0A0R3RU67"/>
<dbReference type="STRING" id="1147741.A0A0R3RU67"/>
<dbReference type="InterPro" id="IPR039417">
    <property type="entry name" value="Peptidase_C1A_papain-like"/>
</dbReference>
<dbReference type="Pfam" id="PF00112">
    <property type="entry name" value="Peptidase_C1"/>
    <property type="match status" value="1"/>
</dbReference>
<dbReference type="FunFam" id="3.90.70.10:FF:000006">
    <property type="entry name" value="Cathepsin S"/>
    <property type="match status" value="1"/>
</dbReference>
<protein>
    <recommendedName>
        <fullName evidence="7">Cathepsin L-like</fullName>
    </recommendedName>
</protein>
<accession>A0A0R3RU67</accession>
<evidence type="ECO:0000256" key="3">
    <source>
        <dbReference type="ARBA" id="ARBA00022801"/>
    </source>
</evidence>
<dbReference type="PROSITE" id="PS00640">
    <property type="entry name" value="THIOL_PROTEASE_ASN"/>
    <property type="match status" value="1"/>
</dbReference>
<evidence type="ECO:0000259" key="9">
    <source>
        <dbReference type="SMART" id="SM00848"/>
    </source>
</evidence>
<dbReference type="PANTHER" id="PTHR12411">
    <property type="entry name" value="CYSTEINE PROTEASE FAMILY C1-RELATED"/>
    <property type="match status" value="1"/>
</dbReference>
<keyword evidence="6" id="KW-1015">Disulfide bond</keyword>
<feature type="domain" description="Cathepsin propeptide inhibitor" evidence="9">
    <location>
        <begin position="20"/>
        <end position="80"/>
    </location>
</feature>
<sequence length="337" mass="39012">MKLMEKKLGNKYLMQQYNGYKIYKRKYNKRNEEINLEYRRFMTYLDNVKQINEHNERYRRGEETYEVTVNHFADMLPEEFNRLHGFQPKIMKRNRFKNVVHVKVQGPLPREIDWRKLGAVTRVKDQGYCGSCWAFSAVGALEGQHFLRTGQLVEMSEQNLLDCSSNEIYGNDGCDGGFMMGAFHYVAENNGIDKEKLYPYEGYQYNCRYSNSSRVTTTFAGKFLPEGDELELQAAIATIGPISVAMDASLIRFYKRGIITTTDCSTIPNHAVLAVGYGTEKVKIKNKSEIMVDYWLLKNSWSKYWGMGGYMKLARNDNNMCGIGYSACYPMVPYIID</sequence>
<evidence type="ECO:0000259" key="8">
    <source>
        <dbReference type="SMART" id="SM00645"/>
    </source>
</evidence>
<dbReference type="PRINTS" id="PR00705">
    <property type="entry name" value="PAPAIN"/>
</dbReference>
<organism evidence="10 11">
    <name type="scientific">Elaeophora elaphi</name>
    <dbReference type="NCBI Taxonomy" id="1147741"/>
    <lineage>
        <taxon>Eukaryota</taxon>
        <taxon>Metazoa</taxon>
        <taxon>Ecdysozoa</taxon>
        <taxon>Nematoda</taxon>
        <taxon>Chromadorea</taxon>
        <taxon>Rhabditida</taxon>
        <taxon>Spirurina</taxon>
        <taxon>Spiruromorpha</taxon>
        <taxon>Filarioidea</taxon>
        <taxon>Onchocercidae</taxon>
        <taxon>Elaeophora</taxon>
    </lineage>
</organism>
<dbReference type="InterPro" id="IPR000668">
    <property type="entry name" value="Peptidase_C1A_C"/>
</dbReference>
<comment type="similarity">
    <text evidence="1">Belongs to the peptidase C1 family.</text>
</comment>
<evidence type="ECO:0000256" key="6">
    <source>
        <dbReference type="ARBA" id="ARBA00023157"/>
    </source>
</evidence>
<keyword evidence="10" id="KW-1185">Reference proteome</keyword>
<dbReference type="InterPro" id="IPR013201">
    <property type="entry name" value="Prot_inhib_I29"/>
</dbReference>
<dbReference type="SMART" id="SM00645">
    <property type="entry name" value="Pept_C1"/>
    <property type="match status" value="1"/>
</dbReference>
<dbReference type="Gene3D" id="3.90.70.10">
    <property type="entry name" value="Cysteine proteinases"/>
    <property type="match status" value="1"/>
</dbReference>
<dbReference type="SMART" id="SM00848">
    <property type="entry name" value="Inhibitor_I29"/>
    <property type="match status" value="1"/>
</dbReference>
<dbReference type="Proteomes" id="UP000050640">
    <property type="component" value="Unplaced"/>
</dbReference>
<dbReference type="SUPFAM" id="SSF54001">
    <property type="entry name" value="Cysteine proteinases"/>
    <property type="match status" value="1"/>
</dbReference>
<dbReference type="Pfam" id="PF08246">
    <property type="entry name" value="Inhibitor_I29"/>
    <property type="match status" value="1"/>
</dbReference>
<evidence type="ECO:0000256" key="4">
    <source>
        <dbReference type="ARBA" id="ARBA00022807"/>
    </source>
</evidence>
<dbReference type="GO" id="GO:0006508">
    <property type="term" value="P:proteolysis"/>
    <property type="evidence" value="ECO:0007669"/>
    <property type="project" value="UniProtKB-KW"/>
</dbReference>
<feature type="domain" description="Peptidase C1A papain C-terminal" evidence="8">
    <location>
        <begin position="108"/>
        <end position="331"/>
    </location>
</feature>
<evidence type="ECO:0000313" key="11">
    <source>
        <dbReference type="WBParaSite" id="EEL_0000555701-mRNA-1"/>
    </source>
</evidence>
<keyword evidence="5" id="KW-0865">Zymogen</keyword>
<reference evidence="11" key="1">
    <citation type="submission" date="2017-02" db="UniProtKB">
        <authorList>
            <consortium name="WormBaseParasite"/>
        </authorList>
    </citation>
    <scope>IDENTIFICATION</scope>
</reference>
<keyword evidence="3" id="KW-0378">Hydrolase</keyword>
<dbReference type="CDD" id="cd02248">
    <property type="entry name" value="Peptidase_C1A"/>
    <property type="match status" value="1"/>
</dbReference>
<dbReference type="PROSITE" id="PS00139">
    <property type="entry name" value="THIOL_PROTEASE_CYS"/>
    <property type="match status" value="1"/>
</dbReference>
<dbReference type="InterPro" id="IPR000169">
    <property type="entry name" value="Pept_cys_AS"/>
</dbReference>
<keyword evidence="4" id="KW-0788">Thiol protease</keyword>
<dbReference type="InterPro" id="IPR025661">
    <property type="entry name" value="Pept_asp_AS"/>
</dbReference>
<evidence type="ECO:0000313" key="10">
    <source>
        <dbReference type="Proteomes" id="UP000050640"/>
    </source>
</evidence>
<evidence type="ECO:0000256" key="1">
    <source>
        <dbReference type="ARBA" id="ARBA00008455"/>
    </source>
</evidence>
<proteinExistence type="inferred from homology"/>
<evidence type="ECO:0000256" key="2">
    <source>
        <dbReference type="ARBA" id="ARBA00022670"/>
    </source>
</evidence>
<dbReference type="InterPro" id="IPR013128">
    <property type="entry name" value="Peptidase_C1A"/>
</dbReference>
<keyword evidence="2" id="KW-0645">Protease</keyword>
<evidence type="ECO:0000256" key="7">
    <source>
        <dbReference type="ARBA" id="ARBA00069138"/>
    </source>
</evidence>
<dbReference type="WBParaSite" id="EEL_0000555701-mRNA-1">
    <property type="protein sequence ID" value="EEL_0000555701-mRNA-1"/>
    <property type="gene ID" value="EEL_0000555701"/>
</dbReference>
<evidence type="ECO:0000256" key="5">
    <source>
        <dbReference type="ARBA" id="ARBA00023145"/>
    </source>
</evidence>
<dbReference type="InterPro" id="IPR038765">
    <property type="entry name" value="Papain-like_cys_pep_sf"/>
</dbReference>
<dbReference type="GO" id="GO:0008234">
    <property type="term" value="F:cysteine-type peptidase activity"/>
    <property type="evidence" value="ECO:0007669"/>
    <property type="project" value="UniProtKB-KW"/>
</dbReference>
<name>A0A0R3RU67_9BILA</name>